<accession>A0A8J8NY55</accession>
<evidence type="ECO:0000313" key="2">
    <source>
        <dbReference type="Proteomes" id="UP000785679"/>
    </source>
</evidence>
<gene>
    <name evidence="1" type="ORF">FGO68_gene10884</name>
</gene>
<keyword evidence="2" id="KW-1185">Reference proteome</keyword>
<dbReference type="Proteomes" id="UP000785679">
    <property type="component" value="Unassembled WGS sequence"/>
</dbReference>
<dbReference type="AlphaFoldDB" id="A0A8J8NY55"/>
<organism evidence="1 2">
    <name type="scientific">Halteria grandinella</name>
    <dbReference type="NCBI Taxonomy" id="5974"/>
    <lineage>
        <taxon>Eukaryota</taxon>
        <taxon>Sar</taxon>
        <taxon>Alveolata</taxon>
        <taxon>Ciliophora</taxon>
        <taxon>Intramacronucleata</taxon>
        <taxon>Spirotrichea</taxon>
        <taxon>Stichotrichia</taxon>
        <taxon>Sporadotrichida</taxon>
        <taxon>Halteriidae</taxon>
        <taxon>Halteria</taxon>
    </lineage>
</organism>
<sequence>MDFYNEMEQSLVNGEIPKKYGVDIAKEFNFDEFNDKKYKADYLSLQIKFFDQLKYLSIKLKNLPLIDRMNHLKRKLEEINEWIKSNVRSQVDTITTQSKYNYNGVVLPFELGDDQDQSIILNIVPDLALAFDTKKRAPFRVVFETVKLSELRDGLFQQSETRLPDGEDSENLRGAGKAVNLDDREERPQMIVEHETQAKEAIIDNQTGRRRGKWPLTRESFCIIYFQGD</sequence>
<name>A0A8J8NY55_HALGN</name>
<dbReference type="EMBL" id="RRYP01002896">
    <property type="protein sequence ID" value="TNV84322.1"/>
    <property type="molecule type" value="Genomic_DNA"/>
</dbReference>
<proteinExistence type="predicted"/>
<reference evidence="1" key="1">
    <citation type="submission" date="2019-06" db="EMBL/GenBank/DDBJ databases">
        <authorList>
            <person name="Zheng W."/>
        </authorList>
    </citation>
    <scope>NUCLEOTIDE SEQUENCE</scope>
    <source>
        <strain evidence="1">QDHG01</strain>
    </source>
</reference>
<comment type="caution">
    <text evidence="1">The sequence shown here is derived from an EMBL/GenBank/DDBJ whole genome shotgun (WGS) entry which is preliminary data.</text>
</comment>
<evidence type="ECO:0000313" key="1">
    <source>
        <dbReference type="EMBL" id="TNV84322.1"/>
    </source>
</evidence>
<protein>
    <submittedName>
        <fullName evidence="1">Uncharacterized protein</fullName>
    </submittedName>
</protein>